<dbReference type="SUPFAM" id="SSF53597">
    <property type="entry name" value="Dihydrofolate reductase-like"/>
    <property type="match status" value="1"/>
</dbReference>
<evidence type="ECO:0000259" key="1">
    <source>
        <dbReference type="Pfam" id="PF01872"/>
    </source>
</evidence>
<dbReference type="OrthoDB" id="195113at2"/>
<organism evidence="2 3">
    <name type="scientific">Mucilaginibacter achroorhodeus</name>
    <dbReference type="NCBI Taxonomy" id="2599294"/>
    <lineage>
        <taxon>Bacteria</taxon>
        <taxon>Pseudomonadati</taxon>
        <taxon>Bacteroidota</taxon>
        <taxon>Sphingobacteriia</taxon>
        <taxon>Sphingobacteriales</taxon>
        <taxon>Sphingobacteriaceae</taxon>
        <taxon>Mucilaginibacter</taxon>
    </lineage>
</organism>
<dbReference type="RefSeq" id="WP_146268473.1">
    <property type="nucleotide sequence ID" value="NZ_VOEI01000001.1"/>
</dbReference>
<dbReference type="AlphaFoldDB" id="A0A563U8J7"/>
<evidence type="ECO:0000313" key="3">
    <source>
        <dbReference type="Proteomes" id="UP000318010"/>
    </source>
</evidence>
<dbReference type="InterPro" id="IPR024072">
    <property type="entry name" value="DHFR-like_dom_sf"/>
</dbReference>
<dbReference type="InterPro" id="IPR050765">
    <property type="entry name" value="Riboflavin_Biosynth_HTPR"/>
</dbReference>
<protein>
    <submittedName>
        <fullName evidence="2">Deaminase</fullName>
    </submittedName>
</protein>
<reference evidence="2 3" key="1">
    <citation type="submission" date="2019-07" db="EMBL/GenBank/DDBJ databases">
        <authorList>
            <person name="Kim J."/>
        </authorList>
    </citation>
    <scope>NUCLEOTIDE SEQUENCE [LARGE SCALE GENOMIC DNA]</scope>
    <source>
        <strain evidence="2 3">MJ1a</strain>
    </source>
</reference>
<name>A0A563U8J7_9SPHI</name>
<proteinExistence type="predicted"/>
<dbReference type="Proteomes" id="UP000318010">
    <property type="component" value="Unassembled WGS sequence"/>
</dbReference>
<dbReference type="InterPro" id="IPR002734">
    <property type="entry name" value="RibDG_C"/>
</dbReference>
<dbReference type="PANTHER" id="PTHR38011:SF11">
    <property type="entry name" value="2,5-DIAMINO-6-RIBOSYLAMINO-4(3H)-PYRIMIDINONE 5'-PHOSPHATE REDUCTASE"/>
    <property type="match status" value="1"/>
</dbReference>
<comment type="caution">
    <text evidence="2">The sequence shown here is derived from an EMBL/GenBank/DDBJ whole genome shotgun (WGS) entry which is preliminary data.</text>
</comment>
<sequence>MRKLKLQVHMTVDGFGARKNGQNDWVFFSGPDEAGFQKLINLAETCDTVLVGHNMAPTFLGHWQNMADSEQPTQQKTFGQVISNMRKIVFSRNQNTSDVPNVEIENGDLRKAIEALKNEEGKDMIAYGCGEFVLALIKQNLIDEYYIIVNPVVIGDGISVFKEEKVLTLESSDAFKNGKVLNKYLPV</sequence>
<gene>
    <name evidence="2" type="ORF">FPZ42_00125</name>
</gene>
<dbReference type="EMBL" id="VOEI01000001">
    <property type="protein sequence ID" value="TWR27656.1"/>
    <property type="molecule type" value="Genomic_DNA"/>
</dbReference>
<accession>A0A563U8J7</accession>
<dbReference type="Gene3D" id="3.40.430.10">
    <property type="entry name" value="Dihydrofolate Reductase, subunit A"/>
    <property type="match status" value="1"/>
</dbReference>
<feature type="domain" description="Bacterial bifunctional deaminase-reductase C-terminal" evidence="1">
    <location>
        <begin position="3"/>
        <end position="178"/>
    </location>
</feature>
<dbReference type="GO" id="GO:0009231">
    <property type="term" value="P:riboflavin biosynthetic process"/>
    <property type="evidence" value="ECO:0007669"/>
    <property type="project" value="InterPro"/>
</dbReference>
<dbReference type="PANTHER" id="PTHR38011">
    <property type="entry name" value="DIHYDROFOLATE REDUCTASE FAMILY PROTEIN (AFU_ORTHOLOGUE AFUA_8G06820)"/>
    <property type="match status" value="1"/>
</dbReference>
<evidence type="ECO:0000313" key="2">
    <source>
        <dbReference type="EMBL" id="TWR27656.1"/>
    </source>
</evidence>
<dbReference type="Pfam" id="PF01872">
    <property type="entry name" value="RibD_C"/>
    <property type="match status" value="1"/>
</dbReference>
<keyword evidence="3" id="KW-1185">Reference proteome</keyword>
<dbReference type="GO" id="GO:0008703">
    <property type="term" value="F:5-amino-6-(5-phosphoribosylamino)uracil reductase activity"/>
    <property type="evidence" value="ECO:0007669"/>
    <property type="project" value="InterPro"/>
</dbReference>